<organism evidence="1 2">
    <name type="scientific">Hyphomonas atlantica</name>
    <dbReference type="NCBI Taxonomy" id="1280948"/>
    <lineage>
        <taxon>Bacteria</taxon>
        <taxon>Pseudomonadati</taxon>
        <taxon>Pseudomonadota</taxon>
        <taxon>Alphaproteobacteria</taxon>
        <taxon>Hyphomonadales</taxon>
        <taxon>Hyphomonadaceae</taxon>
        <taxon>Hyphomonas</taxon>
    </lineage>
</organism>
<dbReference type="EMBL" id="AWFH01000063">
    <property type="protein sequence ID" value="KCZ57808.1"/>
    <property type="molecule type" value="Genomic_DNA"/>
</dbReference>
<dbReference type="AlphaFoldDB" id="A0A059DWR2"/>
<dbReference type="eggNOG" id="ENOG502Z7PY">
    <property type="taxonomic scope" value="Bacteria"/>
</dbReference>
<dbReference type="RefSeq" id="WP_051602923.1">
    <property type="nucleotide sequence ID" value="NZ_AWFH01000063.1"/>
</dbReference>
<evidence type="ECO:0008006" key="3">
    <source>
        <dbReference type="Google" id="ProtNLM"/>
    </source>
</evidence>
<dbReference type="Proteomes" id="UP000024547">
    <property type="component" value="Unassembled WGS sequence"/>
</dbReference>
<dbReference type="STRING" id="1280948.HY36_11565"/>
<comment type="caution">
    <text evidence="1">The sequence shown here is derived from an EMBL/GenBank/DDBJ whole genome shotgun (WGS) entry which is preliminary data.</text>
</comment>
<sequence length="318" mass="34023">MIDFSPNLGFQFLLPGQAQKHITVNETLAVLDSVVHLSVVSATELEPLPGNEDGDRQIVPDGAIGAFAGQDGQLALRDSGSWQFLAPREGWRAWIEDTQSLHVFSAGAWRPAMTENINQLGINAAPDETNRLAVSSEAALFTHDGHDHRLKINRATSGDAACILFQTDFIGGAELGLSGVNGLSVRTSPDGTNWKTRLECPEEIAGVRVSAMHGGTISLDEDTSTNVPTPEVSGIFFLWSHSLSFPNLNHSAVFLFDVGPSLSLVPIYLGSGVSNCDTIALTGTTGDANRTSISVQTDEIQVESRRSGVATYRYAFLA</sequence>
<dbReference type="PATRIC" id="fig|1280948.3.peg.3433"/>
<protein>
    <recommendedName>
        <fullName evidence="3">DUF2793 domain-containing protein</fullName>
    </recommendedName>
</protein>
<accession>A0A059DWR2</accession>
<gene>
    <name evidence="1" type="ORF">HY36_11565</name>
</gene>
<dbReference type="Pfam" id="PF10983">
    <property type="entry name" value="DUF2793"/>
    <property type="match status" value="1"/>
</dbReference>
<proteinExistence type="predicted"/>
<dbReference type="OrthoDB" id="564699at2"/>
<keyword evidence="2" id="KW-1185">Reference proteome</keyword>
<name>A0A059DWR2_9PROT</name>
<evidence type="ECO:0000313" key="2">
    <source>
        <dbReference type="Proteomes" id="UP000024547"/>
    </source>
</evidence>
<reference evidence="1 2" key="1">
    <citation type="journal article" date="2014" name="Antonie Van Leeuwenhoek">
        <title>Hyphomonas beringensis sp. nov. and Hyphomonas chukchiensis sp. nov., isolated from surface seawater of the Bering Sea and Chukchi Sea.</title>
        <authorList>
            <person name="Li C."/>
            <person name="Lai Q."/>
            <person name="Li G."/>
            <person name="Dong C."/>
            <person name="Wang J."/>
            <person name="Liao Y."/>
            <person name="Shao Z."/>
        </authorList>
    </citation>
    <scope>NUCLEOTIDE SEQUENCE [LARGE SCALE GENOMIC DNA]</scope>
    <source>
        <strain evidence="1 2">22II1-22F38</strain>
    </source>
</reference>
<evidence type="ECO:0000313" key="1">
    <source>
        <dbReference type="EMBL" id="KCZ57808.1"/>
    </source>
</evidence>
<dbReference type="InterPro" id="IPR021251">
    <property type="entry name" value="DUF2793"/>
</dbReference>